<dbReference type="Pfam" id="PF02617">
    <property type="entry name" value="ClpS"/>
    <property type="match status" value="1"/>
</dbReference>
<accession>A0AAD2CD53</accession>
<keyword evidence="5" id="KW-1185">Reference proteome</keyword>
<evidence type="ECO:0000313" key="4">
    <source>
        <dbReference type="EMBL" id="CAJ1930386.1"/>
    </source>
</evidence>
<dbReference type="InterPro" id="IPR022935">
    <property type="entry name" value="ClpS"/>
</dbReference>
<dbReference type="GO" id="GO:0006508">
    <property type="term" value="P:proteolysis"/>
    <property type="evidence" value="ECO:0007669"/>
    <property type="project" value="InterPro"/>
</dbReference>
<sequence length="171" mass="19177">MMKLTLIAVLLAVMHMASSFTPLTFSSRQRSILFAGEREGDSGGGAAIAKPAIKQAQKTETRSKQKSKAQQTSKTHDPISRRDEEFEDAPMYKLMLISDESYDAVHVVERMCAVLEDMDEDQASTVFQQASQSGKAMCGKYPFERAELFKEQLIRSDPMIFSDIVEENKNN</sequence>
<evidence type="ECO:0000256" key="1">
    <source>
        <dbReference type="SAM" id="MobiDB-lite"/>
    </source>
</evidence>
<proteinExistence type="predicted"/>
<dbReference type="SUPFAM" id="SSF54736">
    <property type="entry name" value="ClpS-like"/>
    <property type="match status" value="1"/>
</dbReference>
<dbReference type="GO" id="GO:0030163">
    <property type="term" value="P:protein catabolic process"/>
    <property type="evidence" value="ECO:0007669"/>
    <property type="project" value="InterPro"/>
</dbReference>
<feature type="compositionally biased region" description="Basic and acidic residues" evidence="1">
    <location>
        <begin position="74"/>
        <end position="84"/>
    </location>
</feature>
<evidence type="ECO:0000259" key="3">
    <source>
        <dbReference type="Pfam" id="PF02617"/>
    </source>
</evidence>
<dbReference type="PANTHER" id="PTHR33473:SF17">
    <property type="entry name" value="ATP-DEPENDENT CLP PROTEASE ADAPTER PROTEIN CLPS1, CHLOROPLASTIC"/>
    <property type="match status" value="1"/>
</dbReference>
<dbReference type="AlphaFoldDB" id="A0AAD2CD53"/>
<dbReference type="InterPro" id="IPR014719">
    <property type="entry name" value="Ribosomal_bL12_C/ClpS-like"/>
</dbReference>
<dbReference type="PANTHER" id="PTHR33473">
    <property type="entry name" value="ATP-DEPENDENT CLP PROTEASE ADAPTER PROTEIN CLPS1, CHLOROPLASTIC"/>
    <property type="match status" value="1"/>
</dbReference>
<keyword evidence="2" id="KW-0732">Signal</keyword>
<dbReference type="Gene3D" id="3.30.1390.10">
    <property type="match status" value="1"/>
</dbReference>
<reference evidence="4" key="1">
    <citation type="submission" date="2023-08" db="EMBL/GenBank/DDBJ databases">
        <authorList>
            <person name="Audoor S."/>
            <person name="Bilcke G."/>
        </authorList>
    </citation>
    <scope>NUCLEOTIDE SEQUENCE</scope>
</reference>
<organism evidence="4 5">
    <name type="scientific">Cylindrotheca closterium</name>
    <dbReference type="NCBI Taxonomy" id="2856"/>
    <lineage>
        <taxon>Eukaryota</taxon>
        <taxon>Sar</taxon>
        <taxon>Stramenopiles</taxon>
        <taxon>Ochrophyta</taxon>
        <taxon>Bacillariophyta</taxon>
        <taxon>Bacillariophyceae</taxon>
        <taxon>Bacillariophycidae</taxon>
        <taxon>Bacillariales</taxon>
        <taxon>Bacillariaceae</taxon>
        <taxon>Cylindrotheca</taxon>
    </lineage>
</organism>
<evidence type="ECO:0000313" key="5">
    <source>
        <dbReference type="Proteomes" id="UP001295423"/>
    </source>
</evidence>
<comment type="caution">
    <text evidence="4">The sequence shown here is derived from an EMBL/GenBank/DDBJ whole genome shotgun (WGS) entry which is preliminary data.</text>
</comment>
<feature type="signal peptide" evidence="2">
    <location>
        <begin position="1"/>
        <end position="19"/>
    </location>
</feature>
<dbReference type="InterPro" id="IPR003769">
    <property type="entry name" value="ClpS_core"/>
</dbReference>
<gene>
    <name evidence="4" type="ORF">CYCCA115_LOCUS1923</name>
</gene>
<feature type="region of interest" description="Disordered" evidence="1">
    <location>
        <begin position="52"/>
        <end position="84"/>
    </location>
</feature>
<feature type="domain" description="Adaptor protein ClpS core" evidence="3">
    <location>
        <begin position="89"/>
        <end position="155"/>
    </location>
</feature>
<protein>
    <recommendedName>
        <fullName evidence="3">Adaptor protein ClpS core domain-containing protein</fullName>
    </recommendedName>
</protein>
<feature type="chain" id="PRO_5042046882" description="Adaptor protein ClpS core domain-containing protein" evidence="2">
    <location>
        <begin position="20"/>
        <end position="171"/>
    </location>
</feature>
<name>A0AAD2CD53_9STRA</name>
<evidence type="ECO:0000256" key="2">
    <source>
        <dbReference type="SAM" id="SignalP"/>
    </source>
</evidence>
<dbReference type="EMBL" id="CAKOGP040000113">
    <property type="protein sequence ID" value="CAJ1930386.1"/>
    <property type="molecule type" value="Genomic_DNA"/>
</dbReference>
<dbReference type="Proteomes" id="UP001295423">
    <property type="component" value="Unassembled WGS sequence"/>
</dbReference>